<dbReference type="InterPro" id="IPR005171">
    <property type="entry name" value="Cyt_c_oxidase_su4_prok"/>
</dbReference>
<organism evidence="7">
    <name type="scientific">freshwater metagenome</name>
    <dbReference type="NCBI Taxonomy" id="449393"/>
    <lineage>
        <taxon>unclassified sequences</taxon>
        <taxon>metagenomes</taxon>
        <taxon>ecological metagenomes</taxon>
    </lineage>
</organism>
<proteinExistence type="predicted"/>
<feature type="transmembrane region" description="Helical" evidence="6">
    <location>
        <begin position="36"/>
        <end position="56"/>
    </location>
</feature>
<gene>
    <name evidence="7" type="ORF">UFOPK3376_00772</name>
</gene>
<evidence type="ECO:0000256" key="1">
    <source>
        <dbReference type="ARBA" id="ARBA00004651"/>
    </source>
</evidence>
<dbReference type="AlphaFoldDB" id="A0A6J7DMH7"/>
<protein>
    <submittedName>
        <fullName evidence="7">Unannotated protein</fullName>
    </submittedName>
</protein>
<comment type="subcellular location">
    <subcellularLocation>
        <location evidence="1">Cell membrane</location>
        <topology evidence="1">Multi-pass membrane protein</topology>
    </subcellularLocation>
</comment>
<evidence type="ECO:0000256" key="2">
    <source>
        <dbReference type="ARBA" id="ARBA00022475"/>
    </source>
</evidence>
<keyword evidence="3 6" id="KW-0812">Transmembrane</keyword>
<sequence>MSTAHALAVDDAAPGDDAAHADGGHHEHAHGLTDLGYVKVAIFLAVLTGMEVSLTYVHIGAFFMPILLILMVVKFVTVVSYFMHLKFDNKIFSWLFYSGLILALGVYLAALCTFQFFAGN</sequence>
<dbReference type="GO" id="GO:0005886">
    <property type="term" value="C:plasma membrane"/>
    <property type="evidence" value="ECO:0007669"/>
    <property type="project" value="UniProtKB-SubCell"/>
</dbReference>
<keyword evidence="5 6" id="KW-0472">Membrane</keyword>
<feature type="transmembrane region" description="Helical" evidence="6">
    <location>
        <begin position="94"/>
        <end position="118"/>
    </location>
</feature>
<name>A0A6J7DMH7_9ZZZZ</name>
<reference evidence="7" key="1">
    <citation type="submission" date="2020-05" db="EMBL/GenBank/DDBJ databases">
        <authorList>
            <person name="Chiriac C."/>
            <person name="Salcher M."/>
            <person name="Ghai R."/>
            <person name="Kavagutti S V."/>
        </authorList>
    </citation>
    <scope>NUCLEOTIDE SEQUENCE</scope>
</reference>
<evidence type="ECO:0000256" key="5">
    <source>
        <dbReference type="ARBA" id="ARBA00023136"/>
    </source>
</evidence>
<evidence type="ECO:0000256" key="4">
    <source>
        <dbReference type="ARBA" id="ARBA00022989"/>
    </source>
</evidence>
<accession>A0A6J7DMH7</accession>
<evidence type="ECO:0000313" key="7">
    <source>
        <dbReference type="EMBL" id="CAB4870075.1"/>
    </source>
</evidence>
<keyword evidence="4 6" id="KW-1133">Transmembrane helix</keyword>
<feature type="transmembrane region" description="Helical" evidence="6">
    <location>
        <begin position="62"/>
        <end position="82"/>
    </location>
</feature>
<dbReference type="Pfam" id="PF03626">
    <property type="entry name" value="COX4_pro"/>
    <property type="match status" value="1"/>
</dbReference>
<evidence type="ECO:0000256" key="3">
    <source>
        <dbReference type="ARBA" id="ARBA00022692"/>
    </source>
</evidence>
<evidence type="ECO:0000256" key="6">
    <source>
        <dbReference type="SAM" id="Phobius"/>
    </source>
</evidence>
<dbReference type="EMBL" id="CAFBLP010000013">
    <property type="protein sequence ID" value="CAB4870075.1"/>
    <property type="molecule type" value="Genomic_DNA"/>
</dbReference>
<keyword evidence="2" id="KW-1003">Cell membrane</keyword>